<organism evidence="3 4">
    <name type="scientific">Aequorivita echinoideorum</name>
    <dbReference type="NCBI Taxonomy" id="1549647"/>
    <lineage>
        <taxon>Bacteria</taxon>
        <taxon>Pseudomonadati</taxon>
        <taxon>Bacteroidota</taxon>
        <taxon>Flavobacteriia</taxon>
        <taxon>Flavobacteriales</taxon>
        <taxon>Flavobacteriaceae</taxon>
        <taxon>Aequorivita</taxon>
    </lineage>
</organism>
<accession>A0ABS5S0A6</accession>
<name>A0ABS5S0A6_9FLAO</name>
<keyword evidence="2" id="KW-0812">Transmembrane</keyword>
<evidence type="ECO:0000256" key="1">
    <source>
        <dbReference type="SAM" id="MobiDB-lite"/>
    </source>
</evidence>
<evidence type="ECO:0000313" key="3">
    <source>
        <dbReference type="EMBL" id="MBT0606643.1"/>
    </source>
</evidence>
<evidence type="ECO:0000256" key="2">
    <source>
        <dbReference type="SAM" id="Phobius"/>
    </source>
</evidence>
<keyword evidence="2" id="KW-0472">Membrane</keyword>
<feature type="compositionally biased region" description="Basic and acidic residues" evidence="1">
    <location>
        <begin position="96"/>
        <end position="148"/>
    </location>
</feature>
<proteinExistence type="predicted"/>
<comment type="caution">
    <text evidence="3">The sequence shown here is derived from an EMBL/GenBank/DDBJ whole genome shotgun (WGS) entry which is preliminary data.</text>
</comment>
<evidence type="ECO:0000313" key="4">
    <source>
        <dbReference type="Proteomes" id="UP001297092"/>
    </source>
</evidence>
<dbReference type="EMBL" id="JAHCTB010000001">
    <property type="protein sequence ID" value="MBT0606643.1"/>
    <property type="molecule type" value="Genomic_DNA"/>
</dbReference>
<dbReference type="RefSeq" id="WP_214111523.1">
    <property type="nucleotide sequence ID" value="NZ_JAHCTB010000001.1"/>
</dbReference>
<feature type="region of interest" description="Disordered" evidence="1">
    <location>
        <begin position="153"/>
        <end position="172"/>
    </location>
</feature>
<dbReference type="Proteomes" id="UP001297092">
    <property type="component" value="Unassembled WGS sequence"/>
</dbReference>
<gene>
    <name evidence="3" type="ORF">KIV10_00475</name>
</gene>
<sequence>MAPIKLEENIREKLEGRELKPSAEAWKKLEAKLEKEQPRKHTTIWYYAAASFVGILILASVFFSRNASEIETRVVEENLPKETIENQNEMIPNVYDSEKIASEENGSDKENATEKMNSEKEKSQKTEKNQFEKYSNKNESAIDKKLKQNEAIATTSEEKSEMEEIENPISEAQKRINEKVNEVVAEVQKRNNDNDAITADEVEMLLKKARREIQTERILKTKKVDATALLEDVELELEKSFRDKVFDALGEGFQKIRTAVSERNQ</sequence>
<feature type="region of interest" description="Disordered" evidence="1">
    <location>
        <begin position="85"/>
        <end position="148"/>
    </location>
</feature>
<evidence type="ECO:0008006" key="5">
    <source>
        <dbReference type="Google" id="ProtNLM"/>
    </source>
</evidence>
<protein>
    <recommendedName>
        <fullName evidence="5">Anti-sigma factor</fullName>
    </recommendedName>
</protein>
<feature type="transmembrane region" description="Helical" evidence="2">
    <location>
        <begin position="44"/>
        <end position="63"/>
    </location>
</feature>
<keyword evidence="4" id="KW-1185">Reference proteome</keyword>
<reference evidence="3 4" key="1">
    <citation type="submission" date="2021-05" db="EMBL/GenBank/DDBJ databases">
        <title>Aequorivita echinoideorum JCM 30378 genome.</title>
        <authorList>
            <person name="Zhang H."/>
            <person name="Li C."/>
        </authorList>
    </citation>
    <scope>NUCLEOTIDE SEQUENCE [LARGE SCALE GENOMIC DNA]</scope>
    <source>
        <strain evidence="3 4">JCM30378</strain>
    </source>
</reference>
<keyword evidence="2" id="KW-1133">Transmembrane helix</keyword>